<evidence type="ECO:0000313" key="2">
    <source>
        <dbReference type="Proteomes" id="UP000886501"/>
    </source>
</evidence>
<gene>
    <name evidence="1" type="ORF">BDM02DRAFT_3109694</name>
</gene>
<dbReference type="Proteomes" id="UP000886501">
    <property type="component" value="Unassembled WGS sequence"/>
</dbReference>
<name>A0ACB6ZR82_THEGA</name>
<dbReference type="EMBL" id="MU117971">
    <property type="protein sequence ID" value="KAF9651963.1"/>
    <property type="molecule type" value="Genomic_DNA"/>
</dbReference>
<sequence>MIQALSGRDYQARSGSGNLRRPTDGLLVYTIVGLSILLTDRSNLPSSSQLVTEYPNSGRRASPYQSPRLERDASASRSLSARPSRGLHKVAWYC</sequence>
<protein>
    <submittedName>
        <fullName evidence="1">Uncharacterized protein</fullName>
    </submittedName>
</protein>
<evidence type="ECO:0000313" key="1">
    <source>
        <dbReference type="EMBL" id="KAF9651963.1"/>
    </source>
</evidence>
<proteinExistence type="predicted"/>
<comment type="caution">
    <text evidence="1">The sequence shown here is derived from an EMBL/GenBank/DDBJ whole genome shotgun (WGS) entry which is preliminary data.</text>
</comment>
<keyword evidence="2" id="KW-1185">Reference proteome</keyword>
<accession>A0ACB6ZR82</accession>
<reference evidence="1" key="1">
    <citation type="submission" date="2019-10" db="EMBL/GenBank/DDBJ databases">
        <authorList>
            <consortium name="DOE Joint Genome Institute"/>
            <person name="Kuo A."/>
            <person name="Miyauchi S."/>
            <person name="Kiss E."/>
            <person name="Drula E."/>
            <person name="Kohler A."/>
            <person name="Sanchez-Garcia M."/>
            <person name="Andreopoulos B."/>
            <person name="Barry K.W."/>
            <person name="Bonito G."/>
            <person name="Buee M."/>
            <person name="Carver A."/>
            <person name="Chen C."/>
            <person name="Cichocki N."/>
            <person name="Clum A."/>
            <person name="Culley D."/>
            <person name="Crous P.W."/>
            <person name="Fauchery L."/>
            <person name="Girlanda M."/>
            <person name="Hayes R."/>
            <person name="Keri Z."/>
            <person name="Labutti K."/>
            <person name="Lipzen A."/>
            <person name="Lombard V."/>
            <person name="Magnuson J."/>
            <person name="Maillard F."/>
            <person name="Morin E."/>
            <person name="Murat C."/>
            <person name="Nolan M."/>
            <person name="Ohm R."/>
            <person name="Pangilinan J."/>
            <person name="Pereira M."/>
            <person name="Perotto S."/>
            <person name="Peter M."/>
            <person name="Riley R."/>
            <person name="Sitrit Y."/>
            <person name="Stielow B."/>
            <person name="Szollosi G."/>
            <person name="Zifcakova L."/>
            <person name="Stursova M."/>
            <person name="Spatafora J.W."/>
            <person name="Tedersoo L."/>
            <person name="Vaario L.-M."/>
            <person name="Yamada A."/>
            <person name="Yan M."/>
            <person name="Wang P."/>
            <person name="Xu J."/>
            <person name="Bruns T."/>
            <person name="Baldrian P."/>
            <person name="Vilgalys R."/>
            <person name="Henrissat B."/>
            <person name="Grigoriev I.V."/>
            <person name="Hibbett D."/>
            <person name="Nagy L.G."/>
            <person name="Martin F.M."/>
        </authorList>
    </citation>
    <scope>NUCLEOTIDE SEQUENCE</scope>
    <source>
        <strain evidence="1">P2</strain>
    </source>
</reference>
<reference evidence="1" key="2">
    <citation type="journal article" date="2020" name="Nat. Commun.">
        <title>Large-scale genome sequencing of mycorrhizal fungi provides insights into the early evolution of symbiotic traits.</title>
        <authorList>
            <person name="Miyauchi S."/>
            <person name="Kiss E."/>
            <person name="Kuo A."/>
            <person name="Drula E."/>
            <person name="Kohler A."/>
            <person name="Sanchez-Garcia M."/>
            <person name="Morin E."/>
            <person name="Andreopoulos B."/>
            <person name="Barry K.W."/>
            <person name="Bonito G."/>
            <person name="Buee M."/>
            <person name="Carver A."/>
            <person name="Chen C."/>
            <person name="Cichocki N."/>
            <person name="Clum A."/>
            <person name="Culley D."/>
            <person name="Crous P.W."/>
            <person name="Fauchery L."/>
            <person name="Girlanda M."/>
            <person name="Hayes R.D."/>
            <person name="Keri Z."/>
            <person name="LaButti K."/>
            <person name="Lipzen A."/>
            <person name="Lombard V."/>
            <person name="Magnuson J."/>
            <person name="Maillard F."/>
            <person name="Murat C."/>
            <person name="Nolan M."/>
            <person name="Ohm R.A."/>
            <person name="Pangilinan J."/>
            <person name="Pereira M.F."/>
            <person name="Perotto S."/>
            <person name="Peter M."/>
            <person name="Pfister S."/>
            <person name="Riley R."/>
            <person name="Sitrit Y."/>
            <person name="Stielow J.B."/>
            <person name="Szollosi G."/>
            <person name="Zifcakova L."/>
            <person name="Stursova M."/>
            <person name="Spatafora J.W."/>
            <person name="Tedersoo L."/>
            <person name="Vaario L.M."/>
            <person name="Yamada A."/>
            <person name="Yan M."/>
            <person name="Wang P."/>
            <person name="Xu J."/>
            <person name="Bruns T."/>
            <person name="Baldrian P."/>
            <person name="Vilgalys R."/>
            <person name="Dunand C."/>
            <person name="Henrissat B."/>
            <person name="Grigoriev I.V."/>
            <person name="Hibbett D."/>
            <person name="Nagy L.G."/>
            <person name="Martin F.M."/>
        </authorList>
    </citation>
    <scope>NUCLEOTIDE SEQUENCE</scope>
    <source>
        <strain evidence="1">P2</strain>
    </source>
</reference>
<organism evidence="1 2">
    <name type="scientific">Thelephora ganbajun</name>
    <name type="common">Ganba fungus</name>
    <dbReference type="NCBI Taxonomy" id="370292"/>
    <lineage>
        <taxon>Eukaryota</taxon>
        <taxon>Fungi</taxon>
        <taxon>Dikarya</taxon>
        <taxon>Basidiomycota</taxon>
        <taxon>Agaricomycotina</taxon>
        <taxon>Agaricomycetes</taxon>
        <taxon>Thelephorales</taxon>
        <taxon>Thelephoraceae</taxon>
        <taxon>Thelephora</taxon>
    </lineage>
</organism>